<evidence type="ECO:0000313" key="2">
    <source>
        <dbReference type="EMBL" id="KKN48025.1"/>
    </source>
</evidence>
<comment type="caution">
    <text evidence="2">The sequence shown here is derived from an EMBL/GenBank/DDBJ whole genome shotgun (WGS) entry which is preliminary data.</text>
</comment>
<dbReference type="GO" id="GO:0003676">
    <property type="term" value="F:nucleic acid binding"/>
    <property type="evidence" value="ECO:0007669"/>
    <property type="project" value="InterPro"/>
</dbReference>
<dbReference type="InterPro" id="IPR012337">
    <property type="entry name" value="RNaseH-like_sf"/>
</dbReference>
<dbReference type="Gene3D" id="3.30.420.10">
    <property type="entry name" value="Ribonuclease H-like superfamily/Ribonuclease H"/>
    <property type="match status" value="1"/>
</dbReference>
<reference evidence="2" key="1">
    <citation type="journal article" date="2015" name="Nature">
        <title>Complex archaea that bridge the gap between prokaryotes and eukaryotes.</title>
        <authorList>
            <person name="Spang A."/>
            <person name="Saw J.H."/>
            <person name="Jorgensen S.L."/>
            <person name="Zaremba-Niedzwiedzka K."/>
            <person name="Martijn J."/>
            <person name="Lind A.E."/>
            <person name="van Eijk R."/>
            <person name="Schleper C."/>
            <person name="Guy L."/>
            <person name="Ettema T.J."/>
        </authorList>
    </citation>
    <scope>NUCLEOTIDE SEQUENCE</scope>
</reference>
<dbReference type="InterPro" id="IPR013520">
    <property type="entry name" value="Ribonucl_H"/>
</dbReference>
<evidence type="ECO:0000259" key="1">
    <source>
        <dbReference type="SMART" id="SM00479"/>
    </source>
</evidence>
<protein>
    <recommendedName>
        <fullName evidence="1">Exonuclease domain-containing protein</fullName>
    </recommendedName>
</protein>
<dbReference type="InterPro" id="IPR036397">
    <property type="entry name" value="RNaseH_sf"/>
</dbReference>
<dbReference type="SMART" id="SM00479">
    <property type="entry name" value="EXOIII"/>
    <property type="match status" value="1"/>
</dbReference>
<feature type="domain" description="Exonuclease" evidence="1">
    <location>
        <begin position="6"/>
        <end position="183"/>
    </location>
</feature>
<accession>A0A0F9QUR4</accession>
<organism evidence="2">
    <name type="scientific">marine sediment metagenome</name>
    <dbReference type="NCBI Taxonomy" id="412755"/>
    <lineage>
        <taxon>unclassified sequences</taxon>
        <taxon>metagenomes</taxon>
        <taxon>ecological metagenomes</taxon>
    </lineage>
</organism>
<dbReference type="AlphaFoldDB" id="A0A0F9QUR4"/>
<proteinExistence type="predicted"/>
<dbReference type="EMBL" id="LAZR01001244">
    <property type="protein sequence ID" value="KKN48025.1"/>
    <property type="molecule type" value="Genomic_DNA"/>
</dbReference>
<name>A0A0F9QUR4_9ZZZZ</name>
<dbReference type="Pfam" id="PF00929">
    <property type="entry name" value="RNase_T"/>
    <property type="match status" value="1"/>
</dbReference>
<dbReference type="SUPFAM" id="SSF53098">
    <property type="entry name" value="Ribonuclease H-like"/>
    <property type="match status" value="1"/>
</dbReference>
<gene>
    <name evidence="2" type="ORF">LCGC14_0657110</name>
</gene>
<sequence length="189" mass="22417">MVKNSSIVVVDIETTGFSHQNDCIVEIGICRLDLNSGECSELFNQLMREKHFSRQHQNAWIFKNSDLIYEDILRAKPLKAYKKELQKIFKTYPSTAFKKRFDFDFLEARGFKIKELPCPMVIATSILKLPQRIPGTLYKYPSVEETWKYFFPDNEYIEKHRGYDDALHETLIVYELYKRNKWKSVIESV</sequence>